<proteinExistence type="predicted"/>
<evidence type="ECO:0000313" key="2">
    <source>
        <dbReference type="WBParaSite" id="JU765_v2.g7757.t1"/>
    </source>
</evidence>
<name>A0AC34RK51_9BILA</name>
<organism evidence="1 2">
    <name type="scientific">Panagrolaimus sp. JU765</name>
    <dbReference type="NCBI Taxonomy" id="591449"/>
    <lineage>
        <taxon>Eukaryota</taxon>
        <taxon>Metazoa</taxon>
        <taxon>Ecdysozoa</taxon>
        <taxon>Nematoda</taxon>
        <taxon>Chromadorea</taxon>
        <taxon>Rhabditida</taxon>
        <taxon>Tylenchina</taxon>
        <taxon>Panagrolaimomorpha</taxon>
        <taxon>Panagrolaimoidea</taxon>
        <taxon>Panagrolaimidae</taxon>
        <taxon>Panagrolaimus</taxon>
    </lineage>
</organism>
<evidence type="ECO:0000313" key="1">
    <source>
        <dbReference type="Proteomes" id="UP000887576"/>
    </source>
</evidence>
<dbReference type="WBParaSite" id="JU765_v2.g7757.t1">
    <property type="protein sequence ID" value="JU765_v2.g7757.t1"/>
    <property type="gene ID" value="JU765_v2.g7757"/>
</dbReference>
<protein>
    <submittedName>
        <fullName evidence="2">Uncharacterized protein</fullName>
    </submittedName>
</protein>
<reference evidence="2" key="1">
    <citation type="submission" date="2022-11" db="UniProtKB">
        <authorList>
            <consortium name="WormBaseParasite"/>
        </authorList>
    </citation>
    <scope>IDENTIFICATION</scope>
</reference>
<dbReference type="Proteomes" id="UP000887576">
    <property type="component" value="Unplaced"/>
</dbReference>
<accession>A0AC34RK51</accession>
<sequence length="284" mass="34189">MLNDLAYYFVESLESNGRKKVLEVTTIYIIENAADLIRRIKRNLPIVLMDCPNELFKFLNGETFDFVRGDKYFKVPPSQLSTTVFEALEFDVIRWEEFLKPNEIYESVKEIHFTEYFMSSYNFAEDYNLKNHFSIIKKYFPNVEKVFFTIIFYSKVSGDVYGFQKIRNNLLKAPQTSMFMKVFYFYAEPMTKCQLEDYLEKNMIRKKYNFWVEKTNPNKMIQLKCIYTQYYEHGMYISEEDGAMEERLMGFPVKIPNTPVWPDKIRYSDYFFFISQQKKPDNIN</sequence>